<dbReference type="EMBL" id="CP159992">
    <property type="protein sequence ID" value="XCP97225.1"/>
    <property type="molecule type" value="Genomic_DNA"/>
</dbReference>
<feature type="region of interest" description="Disordered" evidence="1">
    <location>
        <begin position="69"/>
        <end position="91"/>
    </location>
</feature>
<dbReference type="RefSeq" id="WP_366295839.1">
    <property type="nucleotide sequence ID" value="NZ_CP159992.1"/>
</dbReference>
<evidence type="ECO:0000256" key="1">
    <source>
        <dbReference type="SAM" id="MobiDB-lite"/>
    </source>
</evidence>
<reference evidence="2" key="1">
    <citation type="submission" date="2024-05" db="EMBL/GenBank/DDBJ databases">
        <title>Draft genome assemblies of 36 bacteria isolated from hibernating arctic ground squirrels.</title>
        <authorList>
            <person name="McKee H."/>
            <person name="Mullen L."/>
            <person name="Drown D.M."/>
            <person name="Duddleston K.N."/>
        </authorList>
    </citation>
    <scope>NUCLEOTIDE SEQUENCE</scope>
    <source>
        <strain evidence="2">AN1007</strain>
    </source>
</reference>
<feature type="compositionally biased region" description="Polar residues" evidence="1">
    <location>
        <begin position="69"/>
        <end position="79"/>
    </location>
</feature>
<dbReference type="InterPro" id="IPR018715">
    <property type="entry name" value="DUF2239"/>
</dbReference>
<protein>
    <submittedName>
        <fullName evidence="2">DUF2239 family protein</fullName>
    </submittedName>
</protein>
<gene>
    <name evidence="2" type="ORF">ABXS70_11205</name>
</gene>
<evidence type="ECO:0000313" key="2">
    <source>
        <dbReference type="EMBL" id="XCP97225.1"/>
    </source>
</evidence>
<dbReference type="Pfam" id="PF09998">
    <property type="entry name" value="DUF2239"/>
    <property type="match status" value="1"/>
</dbReference>
<sequence>MQVSDTPTSCTAFVGKECLTSGTLQHVAAVVKDTLEESKFAELLIFNDTTGRPIDLDFRGNTDEVLERLQSQPEQVSGTKENEKSARSVGRPKLGVVSGEVTLLPRHWDWLKAQPGGASITLRKLVDEARRSGENESKVRAAQEAAYHFMTAMAGDLPQYEEALRALYAGHEDRFYEMIEKWTPDLRDYIKSLVTNAFMQEESSSQ</sequence>
<name>A0AAU8NKT7_9BACL</name>
<dbReference type="AlphaFoldDB" id="A0AAU8NKT7"/>
<proteinExistence type="predicted"/>
<accession>A0AAU8NKT7</accession>
<organism evidence="2">
    <name type="scientific">Paenibacillus sp. AN1007</name>
    <dbReference type="NCBI Taxonomy" id="3151385"/>
    <lineage>
        <taxon>Bacteria</taxon>
        <taxon>Bacillati</taxon>
        <taxon>Bacillota</taxon>
        <taxon>Bacilli</taxon>
        <taxon>Bacillales</taxon>
        <taxon>Paenibacillaceae</taxon>
        <taxon>Paenibacillus</taxon>
    </lineage>
</organism>